<reference evidence="1" key="1">
    <citation type="submission" date="2021-01" db="EMBL/GenBank/DDBJ databases">
        <authorList>
            <person name="Corre E."/>
            <person name="Pelletier E."/>
            <person name="Niang G."/>
            <person name="Scheremetjew M."/>
            <person name="Finn R."/>
            <person name="Kale V."/>
            <person name="Holt S."/>
            <person name="Cochrane G."/>
            <person name="Meng A."/>
            <person name="Brown T."/>
            <person name="Cohen L."/>
        </authorList>
    </citation>
    <scope>NUCLEOTIDE SEQUENCE</scope>
</reference>
<organism evidence="1">
    <name type="scientific">Noctiluca scintillans</name>
    <name type="common">Sea sparkle</name>
    <name type="synonym">Red tide dinoflagellate</name>
    <dbReference type="NCBI Taxonomy" id="2966"/>
    <lineage>
        <taxon>Eukaryota</taxon>
        <taxon>Sar</taxon>
        <taxon>Alveolata</taxon>
        <taxon>Dinophyceae</taxon>
        <taxon>Noctilucales</taxon>
        <taxon>Noctilucaceae</taxon>
        <taxon>Noctiluca</taxon>
    </lineage>
</organism>
<protein>
    <submittedName>
        <fullName evidence="1">Uncharacterized protein</fullName>
    </submittedName>
</protein>
<dbReference type="AlphaFoldDB" id="A0A7S0ZY01"/>
<sequence length="187" mass="20905">MAQVLQALGCMWVTRSLRDSPWDGDSCCDLDDLLCVLNVDCSQADPRGRPLRRDNEDPLTHLLAELQQQRGCANLRTKLDRLGLSRTPSPGGGDHRPPVEDSYDVCAAIKSFAQTRSGTEAEQRAEDLATRVRCLQMQARALSSIVERPNYDRRVQEHYARVRDELLAEAMRIEPNSGGAHVFCADQ</sequence>
<gene>
    <name evidence="1" type="ORF">NSCI0253_LOCUS9955</name>
</gene>
<proteinExistence type="predicted"/>
<accession>A0A7S0ZY01</accession>
<dbReference type="EMBL" id="HBFQ01014384">
    <property type="protein sequence ID" value="CAD8835607.1"/>
    <property type="molecule type" value="Transcribed_RNA"/>
</dbReference>
<evidence type="ECO:0000313" key="1">
    <source>
        <dbReference type="EMBL" id="CAD8835607.1"/>
    </source>
</evidence>
<name>A0A7S0ZY01_NOCSC</name>